<evidence type="ECO:0000256" key="6">
    <source>
        <dbReference type="RuleBase" id="RU004057"/>
    </source>
</evidence>
<evidence type="ECO:0000256" key="3">
    <source>
        <dbReference type="ARBA" id="ARBA00022692"/>
    </source>
</evidence>
<gene>
    <name evidence="9" type="ORF">Desaf_3794</name>
</gene>
<evidence type="ECO:0000313" key="9">
    <source>
        <dbReference type="EMBL" id="EGJ52070.1"/>
    </source>
</evidence>
<dbReference type="GO" id="GO:0005886">
    <property type="term" value="C:plasma membrane"/>
    <property type="evidence" value="ECO:0007669"/>
    <property type="project" value="UniProtKB-SubCell"/>
</dbReference>
<proteinExistence type="inferred from homology"/>
<accession>F3Z041</accession>
<dbReference type="RefSeq" id="WP_005985410.1">
    <property type="nucleotide sequence ID" value="NC_016629.1"/>
</dbReference>
<evidence type="ECO:0000313" key="10">
    <source>
        <dbReference type="Proteomes" id="UP000007844"/>
    </source>
</evidence>
<keyword evidence="2" id="KW-1003">Cell membrane</keyword>
<dbReference type="InterPro" id="IPR050790">
    <property type="entry name" value="ExbB/TolQ_transport"/>
</dbReference>
<dbReference type="Proteomes" id="UP000007844">
    <property type="component" value="Chromosome"/>
</dbReference>
<evidence type="ECO:0000256" key="7">
    <source>
        <dbReference type="SAM" id="Phobius"/>
    </source>
</evidence>
<dbReference type="PANTHER" id="PTHR30625">
    <property type="entry name" value="PROTEIN TOLQ"/>
    <property type="match status" value="1"/>
</dbReference>
<reference evidence="9 10" key="1">
    <citation type="journal article" date="2011" name="J. Bacteriol.">
        <title>Genome sequence of the mercury-methylating and pleomorphic Desulfovibrio africanus Strain Walvis Bay.</title>
        <authorList>
            <person name="Brown S.D."/>
            <person name="Wall J.D."/>
            <person name="Kucken A.M."/>
            <person name="Gilmour C.C."/>
            <person name="Podar M."/>
            <person name="Brandt C.C."/>
            <person name="Teshima H."/>
            <person name="Detter J.C."/>
            <person name="Han C.S."/>
            <person name="Land M.L."/>
            <person name="Lucas S."/>
            <person name="Han J."/>
            <person name="Pennacchio L."/>
            <person name="Nolan M."/>
            <person name="Pitluck S."/>
            <person name="Woyke T."/>
            <person name="Goodwin L."/>
            <person name="Palumbo A.V."/>
            <person name="Elias D.A."/>
        </authorList>
    </citation>
    <scope>NUCLEOTIDE SEQUENCE [LARGE SCALE GENOMIC DNA]</scope>
    <source>
        <strain evidence="9 10">Walvis Bay</strain>
    </source>
</reference>
<feature type="transmembrane region" description="Helical" evidence="7">
    <location>
        <begin position="174"/>
        <end position="195"/>
    </location>
</feature>
<dbReference type="GO" id="GO:0017038">
    <property type="term" value="P:protein import"/>
    <property type="evidence" value="ECO:0007669"/>
    <property type="project" value="TreeGrafter"/>
</dbReference>
<dbReference type="InterPro" id="IPR002898">
    <property type="entry name" value="MotA_ExbB_proton_chnl"/>
</dbReference>
<dbReference type="PANTHER" id="PTHR30625:SF3">
    <property type="entry name" value="TOL-PAL SYSTEM PROTEIN TOLQ"/>
    <property type="match status" value="1"/>
</dbReference>
<dbReference type="Pfam" id="PF01618">
    <property type="entry name" value="MotA_ExbB"/>
    <property type="match status" value="1"/>
</dbReference>
<dbReference type="KEGG" id="daf:Desaf_3794"/>
<feature type="transmembrane region" description="Helical" evidence="7">
    <location>
        <begin position="129"/>
        <end position="154"/>
    </location>
</feature>
<evidence type="ECO:0000256" key="4">
    <source>
        <dbReference type="ARBA" id="ARBA00022989"/>
    </source>
</evidence>
<comment type="similarity">
    <text evidence="6">Belongs to the exbB/tolQ family.</text>
</comment>
<dbReference type="EMBL" id="CP003221">
    <property type="protein sequence ID" value="EGJ52070.1"/>
    <property type="molecule type" value="Genomic_DNA"/>
</dbReference>
<keyword evidence="3 7" id="KW-0812">Transmembrane</keyword>
<feature type="transmembrane region" description="Helical" evidence="7">
    <location>
        <begin position="12"/>
        <end position="36"/>
    </location>
</feature>
<evidence type="ECO:0000256" key="2">
    <source>
        <dbReference type="ARBA" id="ARBA00022475"/>
    </source>
</evidence>
<dbReference type="STRING" id="690850.Desaf_3794"/>
<keyword evidence="10" id="KW-1185">Reference proteome</keyword>
<dbReference type="HOGENOM" id="CLU_053325_2_2_7"/>
<organism evidence="9 10">
    <name type="scientific">Desulfocurvibacter africanus subsp. africanus str. Walvis Bay</name>
    <dbReference type="NCBI Taxonomy" id="690850"/>
    <lineage>
        <taxon>Bacteria</taxon>
        <taxon>Pseudomonadati</taxon>
        <taxon>Thermodesulfobacteriota</taxon>
        <taxon>Desulfovibrionia</taxon>
        <taxon>Desulfovibrionales</taxon>
        <taxon>Desulfovibrionaceae</taxon>
        <taxon>Desulfocurvibacter</taxon>
    </lineage>
</organism>
<keyword evidence="4 7" id="KW-1133">Transmembrane helix</keyword>
<sequence>MDGFLGGILGGASLVGLTVLFVLVLMSLGSWYVIIFKLMTLNRAKKAILAEQRAFQDARDMASAMHALGKDSSSSLYRIAHNAVRELKRIEASKTEVKVKARLAKDNMRRALRQAVASEMSAMDSQMSFLGTCANATPYIGLLGTVWGIIVAFQSIATLKSAAISAVAPGMAEALIATAFGLAVAIPSTIAYNAIQGLLSKIETELVNFAGIFLNRIQREMPWIVAESD</sequence>
<comment type="subcellular location">
    <subcellularLocation>
        <location evidence="1">Cell membrane</location>
        <topology evidence="1">Multi-pass membrane protein</topology>
    </subcellularLocation>
    <subcellularLocation>
        <location evidence="6">Membrane</location>
        <topology evidence="6">Multi-pass membrane protein</topology>
    </subcellularLocation>
</comment>
<keyword evidence="6" id="KW-0653">Protein transport</keyword>
<dbReference type="eggNOG" id="COG0811">
    <property type="taxonomic scope" value="Bacteria"/>
</dbReference>
<evidence type="ECO:0000256" key="1">
    <source>
        <dbReference type="ARBA" id="ARBA00004651"/>
    </source>
</evidence>
<evidence type="ECO:0000256" key="5">
    <source>
        <dbReference type="ARBA" id="ARBA00023136"/>
    </source>
</evidence>
<protein>
    <submittedName>
        <fullName evidence="9">MotA/TolQ/ExbB proton channel</fullName>
    </submittedName>
</protein>
<keyword evidence="6" id="KW-0813">Transport</keyword>
<name>F3Z041_DESAF</name>
<evidence type="ECO:0000259" key="8">
    <source>
        <dbReference type="Pfam" id="PF01618"/>
    </source>
</evidence>
<feature type="domain" description="MotA/TolQ/ExbB proton channel" evidence="8">
    <location>
        <begin position="98"/>
        <end position="205"/>
    </location>
</feature>
<keyword evidence="5 7" id="KW-0472">Membrane</keyword>
<dbReference type="AlphaFoldDB" id="F3Z041"/>